<dbReference type="EMBL" id="DYUD01000009">
    <property type="protein sequence ID" value="HJG88163.1"/>
    <property type="molecule type" value="Genomic_DNA"/>
</dbReference>
<dbReference type="InterPro" id="IPR003717">
    <property type="entry name" value="RecO"/>
</dbReference>
<dbReference type="Pfam" id="PF02565">
    <property type="entry name" value="RecO_C"/>
    <property type="match status" value="1"/>
</dbReference>
<dbReference type="SUPFAM" id="SSF57863">
    <property type="entry name" value="ArfGap/RecO-like zinc finger"/>
    <property type="match status" value="1"/>
</dbReference>
<sequence length="241" mass="28064">MLQKTLGIVLHLIPYNDKVAVAHLYTREYGRTSFLFPQGNGRKARMYRPLFMPFSILELDIDYRNTREIQKIVEVRTVLPLQNIYTDPVKNAETLFLAEMLGQTLKEPEPNPQLFAFVAQAIQVLNLIDEGKANFHLCFLLQLCSFLGFSPNMESYRPGYCFDMLNGIFTSTRPLHAYVLAPREAEIFAQLTRMDFNNLRYFRFNRGERNAVLDRILTYYRLHQPGIGELRSPEILKALFD</sequence>
<proteinExistence type="inferred from homology"/>
<dbReference type="Proteomes" id="UP000757103">
    <property type="component" value="Unassembled WGS sequence"/>
</dbReference>
<evidence type="ECO:0000259" key="8">
    <source>
        <dbReference type="Pfam" id="PF11967"/>
    </source>
</evidence>
<comment type="similarity">
    <text evidence="1 7">Belongs to the RecO family.</text>
</comment>
<dbReference type="NCBIfam" id="TIGR00613">
    <property type="entry name" value="reco"/>
    <property type="match status" value="1"/>
</dbReference>
<evidence type="ECO:0000256" key="4">
    <source>
        <dbReference type="ARBA" id="ARBA00023172"/>
    </source>
</evidence>
<evidence type="ECO:0000313" key="9">
    <source>
        <dbReference type="EMBL" id="HJG88163.1"/>
    </source>
</evidence>
<organism evidence="9 10">
    <name type="scientific">Barnesiella viscericola</name>
    <dbReference type="NCBI Taxonomy" id="397865"/>
    <lineage>
        <taxon>Bacteria</taxon>
        <taxon>Pseudomonadati</taxon>
        <taxon>Bacteroidota</taxon>
        <taxon>Bacteroidia</taxon>
        <taxon>Bacteroidales</taxon>
        <taxon>Barnesiellaceae</taxon>
        <taxon>Barnesiella</taxon>
    </lineage>
</organism>
<dbReference type="InterPro" id="IPR022572">
    <property type="entry name" value="DNA_rep/recomb_RecO_N"/>
</dbReference>
<dbReference type="Gene3D" id="2.40.50.140">
    <property type="entry name" value="Nucleic acid-binding proteins"/>
    <property type="match status" value="1"/>
</dbReference>
<name>A0A921SU25_9BACT</name>
<evidence type="ECO:0000256" key="3">
    <source>
        <dbReference type="ARBA" id="ARBA00022763"/>
    </source>
</evidence>
<comment type="caution">
    <text evidence="9">The sequence shown here is derived from an EMBL/GenBank/DDBJ whole genome shotgun (WGS) entry which is preliminary data.</text>
</comment>
<dbReference type="HAMAP" id="MF_00201">
    <property type="entry name" value="RecO"/>
    <property type="match status" value="1"/>
</dbReference>
<dbReference type="InterPro" id="IPR012340">
    <property type="entry name" value="NA-bd_OB-fold"/>
</dbReference>
<evidence type="ECO:0000256" key="1">
    <source>
        <dbReference type="ARBA" id="ARBA00007452"/>
    </source>
</evidence>
<feature type="domain" description="DNA replication/recombination mediator RecO N-terminal" evidence="8">
    <location>
        <begin position="1"/>
        <end position="78"/>
    </location>
</feature>
<keyword evidence="4 7" id="KW-0233">DNA recombination</keyword>
<evidence type="ECO:0000256" key="6">
    <source>
        <dbReference type="ARBA" id="ARBA00033409"/>
    </source>
</evidence>
<keyword evidence="5 7" id="KW-0234">DNA repair</keyword>
<dbReference type="PANTHER" id="PTHR33991:SF1">
    <property type="entry name" value="DNA REPAIR PROTEIN RECO"/>
    <property type="match status" value="1"/>
</dbReference>
<keyword evidence="3 7" id="KW-0227">DNA damage</keyword>
<evidence type="ECO:0000256" key="7">
    <source>
        <dbReference type="HAMAP-Rule" id="MF_00201"/>
    </source>
</evidence>
<protein>
    <recommendedName>
        <fullName evidence="2 7">DNA repair protein RecO</fullName>
    </recommendedName>
    <alternativeName>
        <fullName evidence="6 7">Recombination protein O</fullName>
    </alternativeName>
</protein>
<dbReference type="AlphaFoldDB" id="A0A921SU25"/>
<dbReference type="InterPro" id="IPR037278">
    <property type="entry name" value="ARFGAP/RecO"/>
</dbReference>
<dbReference type="GO" id="GO:0043590">
    <property type="term" value="C:bacterial nucleoid"/>
    <property type="evidence" value="ECO:0007669"/>
    <property type="project" value="TreeGrafter"/>
</dbReference>
<dbReference type="Pfam" id="PF11967">
    <property type="entry name" value="RecO_N"/>
    <property type="match status" value="1"/>
</dbReference>
<evidence type="ECO:0000256" key="2">
    <source>
        <dbReference type="ARBA" id="ARBA00021310"/>
    </source>
</evidence>
<dbReference type="GO" id="GO:0006302">
    <property type="term" value="P:double-strand break repair"/>
    <property type="evidence" value="ECO:0007669"/>
    <property type="project" value="TreeGrafter"/>
</dbReference>
<dbReference type="GO" id="GO:0006310">
    <property type="term" value="P:DNA recombination"/>
    <property type="evidence" value="ECO:0007669"/>
    <property type="project" value="UniProtKB-UniRule"/>
</dbReference>
<reference evidence="9" key="2">
    <citation type="submission" date="2021-09" db="EMBL/GenBank/DDBJ databases">
        <authorList>
            <person name="Gilroy R."/>
        </authorList>
    </citation>
    <scope>NUCLEOTIDE SEQUENCE</scope>
    <source>
        <strain evidence="9">CHK121-7720</strain>
    </source>
</reference>
<gene>
    <name evidence="7 9" type="primary">recO</name>
    <name evidence="9" type="ORF">K8U91_01620</name>
</gene>
<dbReference type="RefSeq" id="WP_273305242.1">
    <property type="nucleotide sequence ID" value="NZ_DYUD01000009.1"/>
</dbReference>
<evidence type="ECO:0000313" key="10">
    <source>
        <dbReference type="Proteomes" id="UP000757103"/>
    </source>
</evidence>
<accession>A0A921SU25</accession>
<evidence type="ECO:0000256" key="5">
    <source>
        <dbReference type="ARBA" id="ARBA00023204"/>
    </source>
</evidence>
<dbReference type="PANTHER" id="PTHR33991">
    <property type="entry name" value="DNA REPAIR PROTEIN RECO"/>
    <property type="match status" value="1"/>
</dbReference>
<comment type="function">
    <text evidence="7">Involved in DNA repair and RecF pathway recombination.</text>
</comment>
<dbReference type="InterPro" id="IPR042242">
    <property type="entry name" value="RecO_C"/>
</dbReference>
<reference evidence="9" key="1">
    <citation type="journal article" date="2021" name="PeerJ">
        <title>Extensive microbial diversity within the chicken gut microbiome revealed by metagenomics and culture.</title>
        <authorList>
            <person name="Gilroy R."/>
            <person name="Ravi A."/>
            <person name="Getino M."/>
            <person name="Pursley I."/>
            <person name="Horton D.L."/>
            <person name="Alikhan N.F."/>
            <person name="Baker D."/>
            <person name="Gharbi K."/>
            <person name="Hall N."/>
            <person name="Watson M."/>
            <person name="Adriaenssens E.M."/>
            <person name="Foster-Nyarko E."/>
            <person name="Jarju S."/>
            <person name="Secka A."/>
            <person name="Antonio M."/>
            <person name="Oren A."/>
            <person name="Chaudhuri R.R."/>
            <person name="La Ragione R."/>
            <person name="Hildebrand F."/>
            <person name="Pallen M.J."/>
        </authorList>
    </citation>
    <scope>NUCLEOTIDE SEQUENCE</scope>
    <source>
        <strain evidence="9">CHK121-7720</strain>
    </source>
</reference>
<dbReference type="Gene3D" id="1.20.1440.120">
    <property type="entry name" value="Recombination protein O, C-terminal domain"/>
    <property type="match status" value="1"/>
</dbReference>